<evidence type="ECO:0000313" key="19">
    <source>
        <dbReference type="Proteomes" id="UP000000539"/>
    </source>
</evidence>
<keyword evidence="6" id="KW-0597">Phosphoprotein</keyword>
<keyword evidence="19" id="KW-1185">Reference proteome</keyword>
<keyword evidence="12" id="KW-0469">Meiosis</keyword>
<keyword evidence="10 14" id="KW-0040">ANK repeat</keyword>
<feature type="repeat" description="ANK" evidence="14">
    <location>
        <begin position="87"/>
        <end position="113"/>
    </location>
</feature>
<evidence type="ECO:0000256" key="1">
    <source>
        <dbReference type="ARBA" id="ARBA00004496"/>
    </source>
</evidence>
<name>A0A8V0X9Z4_CHICK</name>
<feature type="repeat" description="ANK" evidence="14">
    <location>
        <begin position="190"/>
        <end position="222"/>
    </location>
</feature>
<proteinExistence type="predicted"/>
<dbReference type="Proteomes" id="UP000000539">
    <property type="component" value="Chromosome 1"/>
</dbReference>
<dbReference type="PANTHER" id="PTHR24157:SF3">
    <property type="entry name" value="ANKYRIN REPEAT, SAM AND BASIC LEUCINE ZIPPER DOMAIN-CONTAINING PROTEIN 1"/>
    <property type="match status" value="1"/>
</dbReference>
<dbReference type="PANTHER" id="PTHR24157">
    <property type="entry name" value="ANKYRIN REPEAT, SAM AND BASIC LEUCINE ZIPPER DOMAIN-CONTAINING PROTEIN 1"/>
    <property type="match status" value="1"/>
</dbReference>
<dbReference type="RefSeq" id="XP_040547072.1">
    <property type="nucleotide sequence ID" value="XM_040691138.2"/>
</dbReference>
<dbReference type="InterPro" id="IPR001660">
    <property type="entry name" value="SAM"/>
</dbReference>
<keyword evidence="4" id="KW-0217">Developmental protein</keyword>
<keyword evidence="16" id="KW-0472">Membrane</keyword>
<keyword evidence="8" id="KW-0221">Differentiation</keyword>
<keyword evidence="7" id="KW-0677">Repeat</keyword>
<reference evidence="18" key="1">
    <citation type="submission" date="2020-11" db="EMBL/GenBank/DDBJ databases">
        <title>Gallus gallus (Chicken) genome, bGalGal1, GRCg7b, maternal haplotype autosomes + Z &amp; W.</title>
        <authorList>
            <person name="Warren W."/>
            <person name="Formenti G."/>
            <person name="Fedrigo O."/>
            <person name="Haase B."/>
            <person name="Mountcastle J."/>
            <person name="Balacco J."/>
            <person name="Tracey A."/>
            <person name="Schneider V."/>
            <person name="Okimoto R."/>
            <person name="Cheng H."/>
            <person name="Hawken R."/>
            <person name="Howe K."/>
            <person name="Jarvis E.D."/>
        </authorList>
    </citation>
    <scope>NUCLEOTIDE SEQUENCE [LARGE SCALE GENOMIC DNA]</scope>
    <source>
        <strain evidence="18">Broiler</strain>
    </source>
</reference>
<evidence type="ECO:0000256" key="8">
    <source>
        <dbReference type="ARBA" id="ARBA00022782"/>
    </source>
</evidence>
<dbReference type="GeneTree" id="ENSGT00880000138051"/>
<reference evidence="18" key="2">
    <citation type="submission" date="2025-08" db="UniProtKB">
        <authorList>
            <consortium name="Ensembl"/>
        </authorList>
    </citation>
    <scope>IDENTIFICATION</scope>
    <source>
        <strain evidence="18">broiler</strain>
    </source>
</reference>
<comment type="subcellular location">
    <subcellularLocation>
        <location evidence="1">Cytoplasm</location>
    </subcellularLocation>
</comment>
<keyword evidence="16" id="KW-0812">Transmembrane</keyword>
<dbReference type="InterPro" id="IPR042650">
    <property type="entry name" value="Asz1_SAM"/>
</dbReference>
<dbReference type="OrthoDB" id="439236at2759"/>
<dbReference type="SMR" id="A0A8V0X9Z4"/>
<evidence type="ECO:0000313" key="18">
    <source>
        <dbReference type="Ensembl" id="ENSGALP00010001338.1"/>
    </source>
</evidence>
<dbReference type="GO" id="GO:0010526">
    <property type="term" value="P:transposable element silencing"/>
    <property type="evidence" value="ECO:0007669"/>
    <property type="project" value="Ensembl"/>
</dbReference>
<dbReference type="GO" id="GO:0071546">
    <property type="term" value="C:pi-body"/>
    <property type="evidence" value="ECO:0000318"/>
    <property type="project" value="GO_Central"/>
</dbReference>
<protein>
    <recommendedName>
        <fullName evidence="3">Ankyrin repeat, SAM and basic leucine zipper domain-containing protein 1</fullName>
    </recommendedName>
    <alternativeName>
        <fullName evidence="13">Germ cell-specific ankyrin, SAM and basic leucine zipper domain-containing protein</fullName>
    </alternativeName>
</protein>
<dbReference type="AlphaFoldDB" id="A0A8V0X9Z4"/>
<keyword evidence="9" id="KW-0744">Spermatogenesis</keyword>
<evidence type="ECO:0000256" key="7">
    <source>
        <dbReference type="ARBA" id="ARBA00022737"/>
    </source>
</evidence>
<dbReference type="InterPro" id="IPR002110">
    <property type="entry name" value="Ankyrin_rpt"/>
</dbReference>
<accession>A0A8V0X9Z4</accession>
<dbReference type="FunFam" id="1.10.150.50:FF:000089">
    <property type="entry name" value="Ankyrin repeat, SAM and basic leucine zipper domain-containing 1"/>
    <property type="match status" value="1"/>
</dbReference>
<evidence type="ECO:0000256" key="4">
    <source>
        <dbReference type="ARBA" id="ARBA00022473"/>
    </source>
</evidence>
<evidence type="ECO:0000256" key="16">
    <source>
        <dbReference type="SAM" id="Phobius"/>
    </source>
</evidence>
<evidence type="ECO:0000256" key="3">
    <source>
        <dbReference type="ARBA" id="ARBA00020117"/>
    </source>
</evidence>
<dbReference type="SMART" id="SM00248">
    <property type="entry name" value="ANK"/>
    <property type="match status" value="5"/>
</dbReference>
<dbReference type="OMA" id="PFMFACR"/>
<evidence type="ECO:0000256" key="5">
    <source>
        <dbReference type="ARBA" id="ARBA00022490"/>
    </source>
</evidence>
<evidence type="ECO:0000256" key="2">
    <source>
        <dbReference type="ARBA" id="ARBA00011479"/>
    </source>
</evidence>
<evidence type="ECO:0000256" key="15">
    <source>
        <dbReference type="SAM" id="Coils"/>
    </source>
</evidence>
<dbReference type="GO" id="GO:0007140">
    <property type="term" value="P:male meiotic nuclear division"/>
    <property type="evidence" value="ECO:0007669"/>
    <property type="project" value="Ensembl"/>
</dbReference>
<evidence type="ECO:0000256" key="13">
    <source>
        <dbReference type="ARBA" id="ARBA00030354"/>
    </source>
</evidence>
<evidence type="ECO:0000256" key="12">
    <source>
        <dbReference type="ARBA" id="ARBA00023254"/>
    </source>
</evidence>
<evidence type="ECO:0000256" key="9">
    <source>
        <dbReference type="ARBA" id="ARBA00022871"/>
    </source>
</evidence>
<evidence type="ECO:0000256" key="10">
    <source>
        <dbReference type="ARBA" id="ARBA00023043"/>
    </source>
</evidence>
<gene>
    <name evidence="18" type="primary">ASZ1</name>
</gene>
<dbReference type="SUPFAM" id="SSF48403">
    <property type="entry name" value="Ankyrin repeat"/>
    <property type="match status" value="1"/>
</dbReference>
<dbReference type="CTD" id="136991"/>
<dbReference type="GO" id="GO:0030154">
    <property type="term" value="P:cell differentiation"/>
    <property type="evidence" value="ECO:0007669"/>
    <property type="project" value="UniProtKB-KW"/>
</dbReference>
<reference evidence="18" key="3">
    <citation type="submission" date="2025-09" db="UniProtKB">
        <authorList>
            <consortium name="Ensembl"/>
        </authorList>
    </citation>
    <scope>IDENTIFICATION</scope>
    <source>
        <strain evidence="18">broiler</strain>
    </source>
</reference>
<comment type="subunit">
    <text evidence="2">Interacts with DDX4, PIWIL1, RANBP9 and TDRD1.</text>
</comment>
<feature type="transmembrane region" description="Helical" evidence="16">
    <location>
        <begin position="454"/>
        <end position="476"/>
    </location>
</feature>
<evidence type="ECO:0000259" key="17">
    <source>
        <dbReference type="PROSITE" id="PS50105"/>
    </source>
</evidence>
<dbReference type="GO" id="GO:0031047">
    <property type="term" value="P:regulatory ncRNA-mediated gene silencing"/>
    <property type="evidence" value="ECO:0007669"/>
    <property type="project" value="UniProtKB-KW"/>
</dbReference>
<evidence type="ECO:0000256" key="6">
    <source>
        <dbReference type="ARBA" id="ARBA00022553"/>
    </source>
</evidence>
<dbReference type="Pfam" id="PF07647">
    <property type="entry name" value="SAM_2"/>
    <property type="match status" value="1"/>
</dbReference>
<keyword evidence="11" id="KW-0943">RNA-mediated gene silencing</keyword>
<dbReference type="PROSITE" id="PS50088">
    <property type="entry name" value="ANK_REPEAT"/>
    <property type="match status" value="3"/>
</dbReference>
<dbReference type="Pfam" id="PF12796">
    <property type="entry name" value="Ank_2"/>
    <property type="match status" value="2"/>
</dbReference>
<dbReference type="GO" id="GO:0007283">
    <property type="term" value="P:spermatogenesis"/>
    <property type="evidence" value="ECO:0007669"/>
    <property type="project" value="UniProtKB-KW"/>
</dbReference>
<feature type="coiled-coil region" evidence="15">
    <location>
        <begin position="408"/>
        <end position="435"/>
    </location>
</feature>
<sequence>MCFLLMWRRKGLLRLINVGCLVVVVVNNGRPAWLFLLAGVDCVLEQLDQVSPADKKDAFQKALTSGDVSLIEELLNSGIDIEANIQFGWTPLMHAASVADYAVVRLLLDRGANACFEIDKYTVLMAACAAHASEKKILKTVELLLSRNVDPNLTCRKQMTPLMYAARKGYSHVVSLLVAHGSHVNAQDENGYSALIWAAHHGHKNVVLMLLELGADKNLQTKDKKTAAEIAKINEHSEIYSLLSLAVNHLQGKYCGTTKQETVYKFLTAASDHSVSSCSTLDAMEVFLHGIGLEHIIGLLKDKDVYLWQLLTMEKEEMIQIGITNPVDQQKLLDAIKELQVEETRFRDLPEVANLEVSGDECLKFLQKLNKECSNLTVPVQTINKHFLENSHKMVLQWAPTERYVEVCKDLICNVEKLGEEVKRLNELVAKEEQRSDFSLVVFPQKSRTLEKRLVKMGAITLLGFGFFIFVTKLAVKKS</sequence>
<organism evidence="18 19">
    <name type="scientific">Gallus gallus</name>
    <name type="common">Chicken</name>
    <dbReference type="NCBI Taxonomy" id="9031"/>
    <lineage>
        <taxon>Eukaryota</taxon>
        <taxon>Metazoa</taxon>
        <taxon>Chordata</taxon>
        <taxon>Craniata</taxon>
        <taxon>Vertebrata</taxon>
        <taxon>Euteleostomi</taxon>
        <taxon>Archelosauria</taxon>
        <taxon>Archosauria</taxon>
        <taxon>Dinosauria</taxon>
        <taxon>Saurischia</taxon>
        <taxon>Theropoda</taxon>
        <taxon>Coelurosauria</taxon>
        <taxon>Aves</taxon>
        <taxon>Neognathae</taxon>
        <taxon>Galloanserae</taxon>
        <taxon>Galliformes</taxon>
        <taxon>Phasianidae</taxon>
        <taxon>Phasianinae</taxon>
        <taxon>Gallus</taxon>
    </lineage>
</organism>
<dbReference type="CDD" id="cd09521">
    <property type="entry name" value="SAM_ASZ1"/>
    <property type="match status" value="1"/>
</dbReference>
<dbReference type="GeneID" id="417768"/>
<dbReference type="Ensembl" id="ENSGALT00010002788.1">
    <property type="protein sequence ID" value="ENSGALP00010001338.1"/>
    <property type="gene ID" value="ENSGALG00010001207.1"/>
</dbReference>
<dbReference type="SUPFAM" id="SSF47769">
    <property type="entry name" value="SAM/Pointed domain"/>
    <property type="match status" value="1"/>
</dbReference>
<keyword evidence="15" id="KW-0175">Coiled coil</keyword>
<dbReference type="PROSITE" id="PS50105">
    <property type="entry name" value="SAM_DOMAIN"/>
    <property type="match status" value="1"/>
</dbReference>
<feature type="domain" description="SAM" evidence="17">
    <location>
        <begin position="279"/>
        <end position="342"/>
    </location>
</feature>
<keyword evidence="5" id="KW-0963">Cytoplasm</keyword>
<dbReference type="Gene3D" id="1.25.40.20">
    <property type="entry name" value="Ankyrin repeat-containing domain"/>
    <property type="match status" value="2"/>
</dbReference>
<evidence type="ECO:0000256" key="11">
    <source>
        <dbReference type="ARBA" id="ARBA00023158"/>
    </source>
</evidence>
<dbReference type="Gene3D" id="1.10.150.50">
    <property type="entry name" value="Transcription Factor, Ets-1"/>
    <property type="match status" value="1"/>
</dbReference>
<evidence type="ECO:0000256" key="14">
    <source>
        <dbReference type="PROSITE-ProRule" id="PRU00023"/>
    </source>
</evidence>
<dbReference type="InterPro" id="IPR036770">
    <property type="entry name" value="Ankyrin_rpt-contain_sf"/>
</dbReference>
<dbReference type="PROSITE" id="PS50297">
    <property type="entry name" value="ANK_REP_REGION"/>
    <property type="match status" value="3"/>
</dbReference>
<feature type="repeat" description="ANK" evidence="14">
    <location>
        <begin position="157"/>
        <end position="189"/>
    </location>
</feature>
<dbReference type="InterPro" id="IPR013761">
    <property type="entry name" value="SAM/pointed_sf"/>
</dbReference>
<keyword evidence="16" id="KW-1133">Transmembrane helix</keyword>